<evidence type="ECO:0000313" key="2">
    <source>
        <dbReference type="Proteomes" id="UP000004221"/>
    </source>
</evidence>
<dbReference type="AlphaFoldDB" id="I4ECE6"/>
<organism evidence="1 2">
    <name type="scientific">Nitrolancea hollandica Lb</name>
    <dbReference type="NCBI Taxonomy" id="1129897"/>
    <lineage>
        <taxon>Bacteria</taxon>
        <taxon>Pseudomonadati</taxon>
        <taxon>Thermomicrobiota</taxon>
        <taxon>Thermomicrobia</taxon>
        <taxon>Sphaerobacterales</taxon>
        <taxon>Sphaerobacterineae</taxon>
        <taxon>Sphaerobacteraceae</taxon>
        <taxon>Nitrolancea</taxon>
    </lineage>
</organism>
<dbReference type="EMBL" id="CAGS01000006">
    <property type="protein sequence ID" value="CCF82358.1"/>
    <property type="molecule type" value="Genomic_DNA"/>
</dbReference>
<protein>
    <submittedName>
        <fullName evidence="1">Uncharacterized protein</fullName>
    </submittedName>
</protein>
<keyword evidence="2" id="KW-1185">Reference proteome</keyword>
<proteinExistence type="predicted"/>
<comment type="caution">
    <text evidence="1">The sequence shown here is derived from an EMBL/GenBank/DDBJ whole genome shotgun (WGS) entry which is preliminary data.</text>
</comment>
<dbReference type="OrthoDB" id="9963010at2"/>
<gene>
    <name evidence="1" type="ORF">NITHO_1030012</name>
</gene>
<reference evidence="1 2" key="1">
    <citation type="journal article" date="2012" name="ISME J.">
        <title>Nitrification expanded: discovery, physiology and genomics of a nitrite-oxidizing bacterium from the phylum Chloroflexi.</title>
        <authorList>
            <person name="Sorokin D.Y."/>
            <person name="Lucker S."/>
            <person name="Vejmelkova D."/>
            <person name="Kostrikina N.A."/>
            <person name="Kleerebezem R."/>
            <person name="Rijpstra W.I."/>
            <person name="Damste J.S."/>
            <person name="Le Paslier D."/>
            <person name="Muyzer G."/>
            <person name="Wagner M."/>
            <person name="van Loosdrecht M.C."/>
            <person name="Daims H."/>
        </authorList>
    </citation>
    <scope>NUCLEOTIDE SEQUENCE [LARGE SCALE GENOMIC DNA]</scope>
    <source>
        <strain evidence="2">none</strain>
    </source>
</reference>
<dbReference type="RefSeq" id="WP_008474482.1">
    <property type="nucleotide sequence ID" value="NZ_CAGS01000006.1"/>
</dbReference>
<evidence type="ECO:0000313" key="1">
    <source>
        <dbReference type="EMBL" id="CCF82358.1"/>
    </source>
</evidence>
<dbReference type="Proteomes" id="UP000004221">
    <property type="component" value="Unassembled WGS sequence"/>
</dbReference>
<accession>I4ECE6</accession>
<sequence length="76" mass="8758">MPVTLANADAASQVSPARSELEERKLTLVRRLEDGYSRIELALQQGRDVTQWEDLWETLLHEYEAICDELGRMPNE</sequence>
<name>I4ECE6_9BACT</name>